<organism evidence="2 3">
    <name type="scientific">Alkaliphilus metalliredigens (strain QYMF)</name>
    <dbReference type="NCBI Taxonomy" id="293826"/>
    <lineage>
        <taxon>Bacteria</taxon>
        <taxon>Bacillati</taxon>
        <taxon>Bacillota</taxon>
        <taxon>Clostridia</taxon>
        <taxon>Peptostreptococcales</taxon>
        <taxon>Natronincolaceae</taxon>
        <taxon>Alkaliphilus</taxon>
    </lineage>
</organism>
<proteinExistence type="predicted"/>
<dbReference type="Pfam" id="PF00583">
    <property type="entry name" value="Acetyltransf_1"/>
    <property type="match status" value="1"/>
</dbReference>
<dbReference type="AlphaFoldDB" id="A6TMM4"/>
<name>A6TMM4_ALKMQ</name>
<protein>
    <submittedName>
        <fullName evidence="2">GCN5-related N-acetyltransferase</fullName>
    </submittedName>
</protein>
<dbReference type="KEGG" id="amt:Amet_1235"/>
<dbReference type="Gene3D" id="3.40.630.30">
    <property type="match status" value="1"/>
</dbReference>
<keyword evidence="2" id="KW-0808">Transferase</keyword>
<dbReference type="eggNOG" id="COG0456">
    <property type="taxonomic scope" value="Bacteria"/>
</dbReference>
<reference evidence="3" key="1">
    <citation type="journal article" date="2016" name="Genome Announc.">
        <title>Complete genome sequence of Alkaliphilus metalliredigens strain QYMF, an alkaliphilic and metal-reducing bacterium isolated from borax-contaminated leachate ponds.</title>
        <authorList>
            <person name="Hwang C."/>
            <person name="Copeland A."/>
            <person name="Lucas S."/>
            <person name="Lapidus A."/>
            <person name="Barry K."/>
            <person name="Detter J.C."/>
            <person name="Glavina Del Rio T."/>
            <person name="Hammon N."/>
            <person name="Israni S."/>
            <person name="Dalin E."/>
            <person name="Tice H."/>
            <person name="Pitluck S."/>
            <person name="Chertkov O."/>
            <person name="Brettin T."/>
            <person name="Bruce D."/>
            <person name="Han C."/>
            <person name="Schmutz J."/>
            <person name="Larimer F."/>
            <person name="Land M.L."/>
            <person name="Hauser L."/>
            <person name="Kyrpides N."/>
            <person name="Mikhailova N."/>
            <person name="Ye Q."/>
            <person name="Zhou J."/>
            <person name="Richardson P."/>
            <person name="Fields M.W."/>
        </authorList>
    </citation>
    <scope>NUCLEOTIDE SEQUENCE [LARGE SCALE GENOMIC DNA]</scope>
    <source>
        <strain evidence="3">QYMF</strain>
    </source>
</reference>
<accession>A6TMM4</accession>
<dbReference type="EMBL" id="CP000724">
    <property type="protein sequence ID" value="ABR47442.1"/>
    <property type="molecule type" value="Genomic_DNA"/>
</dbReference>
<dbReference type="SUPFAM" id="SSF55729">
    <property type="entry name" value="Acyl-CoA N-acyltransferases (Nat)"/>
    <property type="match status" value="1"/>
</dbReference>
<evidence type="ECO:0000313" key="2">
    <source>
        <dbReference type="EMBL" id="ABR47442.1"/>
    </source>
</evidence>
<dbReference type="RefSeq" id="WP_012062483.1">
    <property type="nucleotide sequence ID" value="NC_009633.1"/>
</dbReference>
<dbReference type="InterPro" id="IPR016181">
    <property type="entry name" value="Acyl_CoA_acyltransferase"/>
</dbReference>
<gene>
    <name evidence="2" type="ordered locus">Amet_1235</name>
</gene>
<dbReference type="HOGENOM" id="CLU_1674248_0_0_9"/>
<sequence length="157" mass="18557">MLKVRLAEQNDYHYFVSDYLSRYGQDQELAHKYATACIDINRSLMLYLDEEIIGAMTWSIREKVSLGLVEIIQMTIPKPENRGKGYGNLLVQHGLKDMESYFSHKNYELRRVFIGIHGEHLAARNVYKNNGFRVLAEFENHRRDKLSEFIYARDFFN</sequence>
<feature type="domain" description="N-acetyltransferase" evidence="1">
    <location>
        <begin position="2"/>
        <end position="153"/>
    </location>
</feature>
<evidence type="ECO:0000313" key="3">
    <source>
        <dbReference type="Proteomes" id="UP000001572"/>
    </source>
</evidence>
<dbReference type="Proteomes" id="UP000001572">
    <property type="component" value="Chromosome"/>
</dbReference>
<dbReference type="InterPro" id="IPR000182">
    <property type="entry name" value="GNAT_dom"/>
</dbReference>
<dbReference type="GO" id="GO:0016747">
    <property type="term" value="F:acyltransferase activity, transferring groups other than amino-acyl groups"/>
    <property type="evidence" value="ECO:0007669"/>
    <property type="project" value="InterPro"/>
</dbReference>
<dbReference type="PROSITE" id="PS51186">
    <property type="entry name" value="GNAT"/>
    <property type="match status" value="1"/>
</dbReference>
<evidence type="ECO:0000259" key="1">
    <source>
        <dbReference type="PROSITE" id="PS51186"/>
    </source>
</evidence>
<keyword evidence="3" id="KW-1185">Reference proteome</keyword>
<dbReference type="STRING" id="293826.Amet_1235"/>